<keyword evidence="5 6" id="KW-0560">Oxidoreductase</keyword>
<dbReference type="Gene3D" id="1.20.140.10">
    <property type="entry name" value="Butyryl-CoA Dehydrogenase, subunit A, domain 3"/>
    <property type="match status" value="1"/>
</dbReference>
<feature type="domain" description="Acyl-CoA dehydrogenase/oxidase C-terminal" evidence="7">
    <location>
        <begin position="233"/>
        <end position="397"/>
    </location>
</feature>
<gene>
    <name evidence="10" type="ORF">CVT23_05475</name>
</gene>
<dbReference type="Pfam" id="PF02770">
    <property type="entry name" value="Acyl-CoA_dh_M"/>
    <property type="match status" value="1"/>
</dbReference>
<dbReference type="SUPFAM" id="SSF47203">
    <property type="entry name" value="Acyl-CoA dehydrogenase C-terminal domain-like"/>
    <property type="match status" value="1"/>
</dbReference>
<dbReference type="AlphaFoldDB" id="A0A2M9G524"/>
<dbReference type="GO" id="GO:0050660">
    <property type="term" value="F:flavin adenine dinucleotide binding"/>
    <property type="evidence" value="ECO:0007669"/>
    <property type="project" value="InterPro"/>
</dbReference>
<dbReference type="EMBL" id="PHIG01000018">
    <property type="protein sequence ID" value="PJK30817.1"/>
    <property type="molecule type" value="Genomic_DNA"/>
</dbReference>
<dbReference type="GO" id="GO:0016627">
    <property type="term" value="F:oxidoreductase activity, acting on the CH-CH group of donors"/>
    <property type="evidence" value="ECO:0007669"/>
    <property type="project" value="InterPro"/>
</dbReference>
<dbReference type="Pfam" id="PF00441">
    <property type="entry name" value="Acyl-CoA_dh_1"/>
    <property type="match status" value="1"/>
</dbReference>
<evidence type="ECO:0000259" key="7">
    <source>
        <dbReference type="Pfam" id="PF00441"/>
    </source>
</evidence>
<dbReference type="GO" id="GO:0005886">
    <property type="term" value="C:plasma membrane"/>
    <property type="evidence" value="ECO:0007669"/>
    <property type="project" value="TreeGrafter"/>
</dbReference>
<dbReference type="Pfam" id="PF02771">
    <property type="entry name" value="Acyl-CoA_dh_N"/>
    <property type="match status" value="1"/>
</dbReference>
<dbReference type="InterPro" id="IPR006091">
    <property type="entry name" value="Acyl-CoA_Oxase/DH_mid-dom"/>
</dbReference>
<evidence type="ECO:0000256" key="2">
    <source>
        <dbReference type="ARBA" id="ARBA00009347"/>
    </source>
</evidence>
<dbReference type="PANTHER" id="PTHR43292:SF3">
    <property type="entry name" value="ACYL-COA DEHYDROGENASE FADE29"/>
    <property type="match status" value="1"/>
</dbReference>
<dbReference type="InterPro" id="IPR037069">
    <property type="entry name" value="AcylCoA_DH/ox_N_sf"/>
</dbReference>
<dbReference type="PANTHER" id="PTHR43292">
    <property type="entry name" value="ACYL-COA DEHYDROGENASE"/>
    <property type="match status" value="1"/>
</dbReference>
<keyword evidence="3 6" id="KW-0285">Flavoprotein</keyword>
<evidence type="ECO:0000256" key="4">
    <source>
        <dbReference type="ARBA" id="ARBA00022827"/>
    </source>
</evidence>
<reference evidence="10 11" key="1">
    <citation type="submission" date="2017-11" db="EMBL/GenBank/DDBJ databases">
        <title>Draft genome sequence of Rhizobiales bacterium SY3-13.</title>
        <authorList>
            <person name="Sun C."/>
        </authorList>
    </citation>
    <scope>NUCLEOTIDE SEQUENCE [LARGE SCALE GENOMIC DNA]</scope>
    <source>
        <strain evidence="10 11">SY3-13</strain>
    </source>
</reference>
<keyword evidence="4 6" id="KW-0274">FAD</keyword>
<evidence type="ECO:0000256" key="6">
    <source>
        <dbReference type="RuleBase" id="RU362125"/>
    </source>
</evidence>
<dbReference type="InterPro" id="IPR052161">
    <property type="entry name" value="Mycobact_Acyl-CoA_DH"/>
</dbReference>
<dbReference type="SUPFAM" id="SSF56645">
    <property type="entry name" value="Acyl-CoA dehydrogenase NM domain-like"/>
    <property type="match status" value="1"/>
</dbReference>
<comment type="cofactor">
    <cofactor evidence="1 6">
        <name>FAD</name>
        <dbReference type="ChEBI" id="CHEBI:57692"/>
    </cofactor>
</comment>
<proteinExistence type="inferred from homology"/>
<dbReference type="FunFam" id="2.40.110.10:FF:000002">
    <property type="entry name" value="Acyl-CoA dehydrogenase fadE12"/>
    <property type="match status" value="1"/>
</dbReference>
<organism evidence="10 11">
    <name type="scientific">Minwuia thermotolerans</name>
    <dbReference type="NCBI Taxonomy" id="2056226"/>
    <lineage>
        <taxon>Bacteria</taxon>
        <taxon>Pseudomonadati</taxon>
        <taxon>Pseudomonadota</taxon>
        <taxon>Alphaproteobacteria</taxon>
        <taxon>Minwuiales</taxon>
        <taxon>Minwuiaceae</taxon>
        <taxon>Minwuia</taxon>
    </lineage>
</organism>
<dbReference type="Proteomes" id="UP000229498">
    <property type="component" value="Unassembled WGS sequence"/>
</dbReference>
<feature type="domain" description="Acyl-CoA dehydrogenase/oxidase N-terminal" evidence="9">
    <location>
        <begin position="6"/>
        <end position="123"/>
    </location>
</feature>
<dbReference type="InterPro" id="IPR036250">
    <property type="entry name" value="AcylCo_DH-like_C"/>
</dbReference>
<evidence type="ECO:0000256" key="5">
    <source>
        <dbReference type="ARBA" id="ARBA00023002"/>
    </source>
</evidence>
<keyword evidence="11" id="KW-1185">Reference proteome</keyword>
<dbReference type="Gene3D" id="1.10.540.10">
    <property type="entry name" value="Acyl-CoA dehydrogenase/oxidase, N-terminal domain"/>
    <property type="match status" value="1"/>
</dbReference>
<feature type="domain" description="Acyl-CoA oxidase/dehydrogenase middle" evidence="8">
    <location>
        <begin position="127"/>
        <end position="221"/>
    </location>
</feature>
<protein>
    <submittedName>
        <fullName evidence="10">Acyl-CoA dehydrogenase</fullName>
    </submittedName>
</protein>
<dbReference type="InterPro" id="IPR009100">
    <property type="entry name" value="AcylCoA_DH/oxidase_NM_dom_sf"/>
</dbReference>
<comment type="caution">
    <text evidence="10">The sequence shown here is derived from an EMBL/GenBank/DDBJ whole genome shotgun (WGS) entry which is preliminary data.</text>
</comment>
<comment type="similarity">
    <text evidence="2 6">Belongs to the acyl-CoA dehydrogenase family.</text>
</comment>
<evidence type="ECO:0000259" key="8">
    <source>
        <dbReference type="Pfam" id="PF02770"/>
    </source>
</evidence>
<name>A0A2M9G524_9PROT</name>
<dbReference type="Gene3D" id="2.40.110.10">
    <property type="entry name" value="Butyryl-CoA Dehydrogenase, subunit A, domain 2"/>
    <property type="match status" value="1"/>
</dbReference>
<evidence type="ECO:0000256" key="1">
    <source>
        <dbReference type="ARBA" id="ARBA00001974"/>
    </source>
</evidence>
<dbReference type="InterPro" id="IPR009075">
    <property type="entry name" value="AcylCo_DH/oxidase_C"/>
</dbReference>
<evidence type="ECO:0000259" key="9">
    <source>
        <dbReference type="Pfam" id="PF02771"/>
    </source>
</evidence>
<dbReference type="InterPro" id="IPR013786">
    <property type="entry name" value="AcylCoA_DH/ox_N"/>
</dbReference>
<accession>A0A2M9G524</accession>
<sequence>MDLALTEDEIRFQDEVREFLATAVTEKAKEAGRLTAGVVSDFEGSMDWYRALAEKGWSTPAWPEAHGGTGWTPIQRYIFESECQRASVPRLFAMGVRMVGPVIIKYGTKEQQDYYLPKIRSGEHIWCQGYSEPGSGSDLASLQCRAERDGDDYVINGTKIWTTGAHHANMMFCLVRTSREGKPQQGISFIVFPMDLPGITVEPILTMSGDHEVNQVFFDDVRVPVANRMGEENDGWTVAKYLLEFERGGTAYSPGLHGMLAKLKKIAGEERAGDGGPLLADDAFRNRLADIETQVTALEFFEKQTMSALTAGQNPGASSSVMKLRGSECLQATAELTVQAIGYYANPYEPEARTPFSNAIPVGPDHSVGVMAKHLNSRAATIYAGASEIQRNIMAKLVLGL</sequence>
<dbReference type="RefSeq" id="WP_109794289.1">
    <property type="nucleotide sequence ID" value="NZ_PHIG01000018.1"/>
</dbReference>
<evidence type="ECO:0000313" key="11">
    <source>
        <dbReference type="Proteomes" id="UP000229498"/>
    </source>
</evidence>
<dbReference type="OrthoDB" id="9775090at2"/>
<dbReference type="InterPro" id="IPR046373">
    <property type="entry name" value="Acyl-CoA_Oxase/DH_mid-dom_sf"/>
</dbReference>
<evidence type="ECO:0000313" key="10">
    <source>
        <dbReference type="EMBL" id="PJK30817.1"/>
    </source>
</evidence>
<evidence type="ECO:0000256" key="3">
    <source>
        <dbReference type="ARBA" id="ARBA00022630"/>
    </source>
</evidence>